<evidence type="ECO:0000256" key="2">
    <source>
        <dbReference type="SAM" id="Phobius"/>
    </source>
</evidence>
<dbReference type="PANTHER" id="PTHR46560:SF5">
    <property type="entry name" value="CYPHER, ISOFORM B"/>
    <property type="match status" value="1"/>
</dbReference>
<sequence length="634" mass="69186">MLLQRSRISNIVLQVLSLLFMCHAAWANRTTNASAAASPTPMPLLVAPLVSSSEATLLTTQRLFPTTTSTTTSRRQPDGRRYDDEVADVESVKSHSNAATATNGGSKIGRNIGNLPKKRYKVVAIHTNCTRDLFTMRIDLNRDFRGLVYAKDFPLECSARGSAHQNVTLRLPTSGCGVRVEPRADGVMELSVRVMLQMEQKLRQSSDILRTVRCKLPPKAMGMIVGPFVGMSAGKRARIKTEQQRKVAQNYRNGRMRALGASHKNNVAFDDEDSSDAPQADTSQEQQTNEVVADKQQQKATETAKIVESTVTVAPKSDSISDDGEGNGKEVGGGSASNTTTTSNSNTTPRVRIWLELGGLDGSGAVEVGQATTLTVRAIVPGTMGVRVVDCAALDGLGESKQQLLDERGCTIDEQVMPPLSKHFKPVDEGWSKQQPDDLMEKTFTATFPAFKFPDRERLHVSCGVQLCKTKCPNVNCRSSEPLLLSADKHLARIEVFNSLAVTAPQIEVDRLRYDRRYNMSVEEYPPHIRHIHSDGTLCLSVSKLAISFCVLGLIFLVAVIVAIYSLIRARRRTTGGSTCALTPPSSGTGHIGQRAELCTSMFSSSSESAQSARFGSKLLMPYYPNTLPYGRVY</sequence>
<feature type="transmembrane region" description="Helical" evidence="2">
    <location>
        <begin position="545"/>
        <end position="568"/>
    </location>
</feature>
<feature type="compositionally biased region" description="Low complexity" evidence="1">
    <location>
        <begin position="62"/>
        <end position="74"/>
    </location>
</feature>
<dbReference type="GeneID" id="101461859"/>
<feature type="chain" id="PRO_5004906005" description="ZP domain-containing protein" evidence="3">
    <location>
        <begin position="28"/>
        <end position="634"/>
    </location>
</feature>
<protein>
    <recommendedName>
        <fullName evidence="4">ZP domain-containing protein</fullName>
    </recommendedName>
</protein>
<organism evidence="5">
    <name type="scientific">Ceratitis capitata</name>
    <name type="common">Mediterranean fruit fly</name>
    <name type="synonym">Tephritis capitata</name>
    <dbReference type="NCBI Taxonomy" id="7213"/>
    <lineage>
        <taxon>Eukaryota</taxon>
        <taxon>Metazoa</taxon>
        <taxon>Ecdysozoa</taxon>
        <taxon>Arthropoda</taxon>
        <taxon>Hexapoda</taxon>
        <taxon>Insecta</taxon>
        <taxon>Pterygota</taxon>
        <taxon>Neoptera</taxon>
        <taxon>Endopterygota</taxon>
        <taxon>Diptera</taxon>
        <taxon>Brachycera</taxon>
        <taxon>Muscomorpha</taxon>
        <taxon>Tephritoidea</taxon>
        <taxon>Tephritidae</taxon>
        <taxon>Ceratitis</taxon>
        <taxon>Ceratitis</taxon>
    </lineage>
</organism>
<dbReference type="SMART" id="SM00241">
    <property type="entry name" value="ZP"/>
    <property type="match status" value="1"/>
</dbReference>
<dbReference type="EMBL" id="GAMC01013682">
    <property type="protein sequence ID" value="JAB92873.1"/>
    <property type="molecule type" value="mRNA"/>
</dbReference>
<feature type="region of interest" description="Disordered" evidence="1">
    <location>
        <begin position="256"/>
        <end position="347"/>
    </location>
</feature>
<dbReference type="OrthoDB" id="6351704at2759"/>
<keyword evidence="2" id="KW-1133">Transmembrane helix</keyword>
<dbReference type="InterPro" id="IPR001507">
    <property type="entry name" value="ZP_dom"/>
</dbReference>
<reference evidence="5" key="1">
    <citation type="submission" date="2013-07" db="EMBL/GenBank/DDBJ databases">
        <authorList>
            <person name="Geib S."/>
        </authorList>
    </citation>
    <scope>NUCLEOTIDE SEQUENCE</scope>
</reference>
<feature type="compositionally biased region" description="Polar residues" evidence="1">
    <location>
        <begin position="276"/>
        <end position="290"/>
    </location>
</feature>
<feature type="signal peptide" evidence="3">
    <location>
        <begin position="1"/>
        <end position="27"/>
    </location>
</feature>
<evidence type="ECO:0000256" key="1">
    <source>
        <dbReference type="SAM" id="MobiDB-lite"/>
    </source>
</evidence>
<dbReference type="KEGG" id="ccat:101461859"/>
<dbReference type="CTD" id="31733"/>
<reference evidence="5" key="2">
    <citation type="journal article" date="2014" name="BMC Genomics">
        <title>A genomic perspective to assessing quality of mass-reared SIT flies used in Mediterranean fruit fly (Ceratitis capitata) eradication in California.</title>
        <authorList>
            <person name="Calla B."/>
            <person name="Hall B."/>
            <person name="Hou S."/>
            <person name="Geib S.M."/>
        </authorList>
    </citation>
    <scope>NUCLEOTIDE SEQUENCE</scope>
</reference>
<dbReference type="PROSITE" id="PS51034">
    <property type="entry name" value="ZP_2"/>
    <property type="match status" value="1"/>
</dbReference>
<evidence type="ECO:0000313" key="5">
    <source>
        <dbReference type="EMBL" id="JAB92873.1"/>
    </source>
</evidence>
<accession>W8B711</accession>
<name>W8B711_CERCA</name>
<proteinExistence type="evidence at transcript level"/>
<keyword evidence="3" id="KW-0732">Signal</keyword>
<dbReference type="RefSeq" id="XP_020713794.1">
    <property type="nucleotide sequence ID" value="XM_020858135.2"/>
</dbReference>
<evidence type="ECO:0000256" key="3">
    <source>
        <dbReference type="SAM" id="SignalP"/>
    </source>
</evidence>
<evidence type="ECO:0000259" key="4">
    <source>
        <dbReference type="PROSITE" id="PS51034"/>
    </source>
</evidence>
<keyword evidence="2" id="KW-0812">Transmembrane</keyword>
<feature type="compositionally biased region" description="Basic and acidic residues" evidence="1">
    <location>
        <begin position="75"/>
        <end position="84"/>
    </location>
</feature>
<feature type="region of interest" description="Disordered" evidence="1">
    <location>
        <begin position="62"/>
        <end position="84"/>
    </location>
</feature>
<feature type="domain" description="ZP" evidence="4">
    <location>
        <begin position="128"/>
        <end position="484"/>
    </location>
</feature>
<keyword evidence="2" id="KW-0472">Membrane</keyword>
<dbReference type="AlphaFoldDB" id="W8B711"/>
<dbReference type="PANTHER" id="PTHR46560">
    <property type="entry name" value="CYPHER, ISOFORM B"/>
    <property type="match status" value="1"/>
</dbReference>
<feature type="compositionally biased region" description="Low complexity" evidence="1">
    <location>
        <begin position="337"/>
        <end position="347"/>
    </location>
</feature>